<accession>A0AA35WUB0</accession>
<proteinExistence type="predicted"/>
<organism evidence="2 3">
    <name type="scientific">Geodia barretti</name>
    <name type="common">Barrett's horny sponge</name>
    <dbReference type="NCBI Taxonomy" id="519541"/>
    <lineage>
        <taxon>Eukaryota</taxon>
        <taxon>Metazoa</taxon>
        <taxon>Porifera</taxon>
        <taxon>Demospongiae</taxon>
        <taxon>Heteroscleromorpha</taxon>
        <taxon>Tetractinellida</taxon>
        <taxon>Astrophorina</taxon>
        <taxon>Geodiidae</taxon>
        <taxon>Geodia</taxon>
    </lineage>
</organism>
<feature type="compositionally biased region" description="Pro residues" evidence="1">
    <location>
        <begin position="71"/>
        <end position="91"/>
    </location>
</feature>
<dbReference type="GO" id="GO:0006914">
    <property type="term" value="P:autophagy"/>
    <property type="evidence" value="ECO:0007669"/>
    <property type="project" value="InterPro"/>
</dbReference>
<reference evidence="2" key="1">
    <citation type="submission" date="2023-03" db="EMBL/GenBank/DDBJ databases">
        <authorList>
            <person name="Steffen K."/>
            <person name="Cardenas P."/>
        </authorList>
    </citation>
    <scope>NUCLEOTIDE SEQUENCE</scope>
</reference>
<keyword evidence="3" id="KW-1185">Reference proteome</keyword>
<comment type="caution">
    <text evidence="2">The sequence shown here is derived from an EMBL/GenBank/DDBJ whole genome shotgun (WGS) entry which is preliminary data.</text>
</comment>
<evidence type="ECO:0000313" key="3">
    <source>
        <dbReference type="Proteomes" id="UP001174909"/>
    </source>
</evidence>
<protein>
    <submittedName>
        <fullName evidence="2">Autophagy-related protein 101</fullName>
    </submittedName>
</protein>
<name>A0AA35WUB0_GEOBA</name>
<evidence type="ECO:0000256" key="1">
    <source>
        <dbReference type="SAM" id="MobiDB-lite"/>
    </source>
</evidence>
<dbReference type="EMBL" id="CASHTH010002253">
    <property type="protein sequence ID" value="CAI8026980.1"/>
    <property type="molecule type" value="Genomic_DNA"/>
</dbReference>
<dbReference type="AlphaFoldDB" id="A0AA35WUB0"/>
<feature type="region of interest" description="Disordered" evidence="1">
    <location>
        <begin position="68"/>
        <end position="91"/>
    </location>
</feature>
<sequence length="128" mass="13855">MNTRSHDMEMVVAARQVEEVTKALFHTILLHRTTGKYEYSSRHSGTFSVGVVGMEDVDLSTLDFTYVSSSPPLPSSPLPSPSSPLLSPPLPLPSSPLLSPPLLSSLHMSLSFVYPDPALRRGKGSGDY</sequence>
<gene>
    <name evidence="2" type="ORF">GBAR_LOCUS15450</name>
</gene>
<dbReference type="Proteomes" id="UP001174909">
    <property type="component" value="Unassembled WGS sequence"/>
</dbReference>
<evidence type="ECO:0000313" key="2">
    <source>
        <dbReference type="EMBL" id="CAI8026980.1"/>
    </source>
</evidence>
<dbReference type="Pfam" id="PF07855">
    <property type="entry name" value="ATG101"/>
    <property type="match status" value="1"/>
</dbReference>
<dbReference type="InterPro" id="IPR012445">
    <property type="entry name" value="ATG101"/>
</dbReference>